<evidence type="ECO:0000256" key="1">
    <source>
        <dbReference type="SAM" id="MobiDB-lite"/>
    </source>
</evidence>
<name>A0A131Y728_IXORI</name>
<organism evidence="2">
    <name type="scientific">Ixodes ricinus</name>
    <name type="common">Common tick</name>
    <name type="synonym">Acarus ricinus</name>
    <dbReference type="NCBI Taxonomy" id="34613"/>
    <lineage>
        <taxon>Eukaryota</taxon>
        <taxon>Metazoa</taxon>
        <taxon>Ecdysozoa</taxon>
        <taxon>Arthropoda</taxon>
        <taxon>Chelicerata</taxon>
        <taxon>Arachnida</taxon>
        <taxon>Acari</taxon>
        <taxon>Parasitiformes</taxon>
        <taxon>Ixodida</taxon>
        <taxon>Ixodoidea</taxon>
        <taxon>Ixodidae</taxon>
        <taxon>Ixodinae</taxon>
        <taxon>Ixodes</taxon>
    </lineage>
</organism>
<feature type="region of interest" description="Disordered" evidence="1">
    <location>
        <begin position="111"/>
        <end position="135"/>
    </location>
</feature>
<protein>
    <submittedName>
        <fullName evidence="2">Uncharacterized protein</fullName>
    </submittedName>
</protein>
<dbReference type="EMBL" id="GEFM01001159">
    <property type="protein sequence ID" value="JAP74637.1"/>
    <property type="molecule type" value="mRNA"/>
</dbReference>
<feature type="region of interest" description="Disordered" evidence="1">
    <location>
        <begin position="34"/>
        <end position="58"/>
    </location>
</feature>
<reference evidence="2" key="1">
    <citation type="submission" date="2016-02" db="EMBL/GenBank/DDBJ databases">
        <title>RNAseq analyses of the midgut from blood- or serum-fed Ixodes ricinus ticks.</title>
        <authorList>
            <person name="Perner J."/>
            <person name="Provaznik J."/>
            <person name="Schrenkova J."/>
            <person name="Urbanova V."/>
            <person name="Ribeiro J.M."/>
            <person name="Kopacek P."/>
        </authorList>
    </citation>
    <scope>NUCLEOTIDE SEQUENCE</scope>
    <source>
        <tissue evidence="2">Gut</tissue>
    </source>
</reference>
<evidence type="ECO:0000313" key="2">
    <source>
        <dbReference type="EMBL" id="JAP74637.1"/>
    </source>
</evidence>
<sequence length="162" mass="18644">MLHGHPYLVIKMHEKQRDQEGSSKPHTRLETVQVHANASQHKGKRHEWPPDENVGDADTESLKHQMEGNLLSMLRTIRELDRLANGSRRAPSPMVLGPSIEIDRVLVDRSRGGRPSWLRPTRRHEADELDEDEAEEGDLHRFNLLLRQALNQLQHSTRKPVS</sequence>
<accession>A0A131Y728</accession>
<dbReference type="AlphaFoldDB" id="A0A131Y728"/>
<proteinExistence type="evidence at transcript level"/>